<dbReference type="SUPFAM" id="SSF53335">
    <property type="entry name" value="S-adenosyl-L-methionine-dependent methyltransferases"/>
    <property type="match status" value="1"/>
</dbReference>
<proteinExistence type="predicted"/>
<name>A0A365HF90_9ACTN</name>
<keyword evidence="2" id="KW-1185">Reference proteome</keyword>
<gene>
    <name evidence="1" type="ORF">DPM19_01255</name>
</gene>
<accession>A0A365HF90</accession>
<keyword evidence="1" id="KW-0808">Transferase</keyword>
<dbReference type="Pfam" id="PF04672">
    <property type="entry name" value="Methyltransf_19"/>
    <property type="match status" value="1"/>
</dbReference>
<dbReference type="PIRSF" id="PIRSF017393">
    <property type="entry name" value="MTase_SAV2177"/>
    <property type="match status" value="1"/>
</dbReference>
<dbReference type="InterPro" id="IPR006764">
    <property type="entry name" value="SAM_dep_MeTrfase_SAV2177_type"/>
</dbReference>
<comment type="caution">
    <text evidence="1">The sequence shown here is derived from an EMBL/GenBank/DDBJ whole genome shotgun (WGS) entry which is preliminary data.</text>
</comment>
<dbReference type="Gene3D" id="3.40.50.150">
    <property type="entry name" value="Vaccinia Virus protein VP39"/>
    <property type="match status" value="1"/>
</dbReference>
<evidence type="ECO:0000313" key="2">
    <source>
        <dbReference type="Proteomes" id="UP000251891"/>
    </source>
</evidence>
<dbReference type="GO" id="GO:0032259">
    <property type="term" value="P:methylation"/>
    <property type="evidence" value="ECO:0007669"/>
    <property type="project" value="UniProtKB-KW"/>
</dbReference>
<dbReference type="GO" id="GO:0008168">
    <property type="term" value="F:methyltransferase activity"/>
    <property type="evidence" value="ECO:0007669"/>
    <property type="project" value="UniProtKB-KW"/>
</dbReference>
<protein>
    <submittedName>
        <fullName evidence="1">SAM-dependent methyltransferase</fullName>
    </submittedName>
</protein>
<sequence>MPHEDPPVPPGVNPEIPSAARIYDLLLGGRDNYPSDRQAVEEMKRVYPDSGEGAARGNRAWLIRAVRYLAGAGIDQFLDLGTGLPTQENVHEVAQSIVPGSRVMYVDNDPSVIAHGRALLAGTTVIMLEGDLADPDSILRAAREHLDFSRPVAVLFSAVFHFISDEQSPSRIVATFEDAVCSGSHIAISHFTSDILEEADDLAREYSSRVSASLHPRPYDEVTKLFAGLEMVEPGLVYVNQWRPPEGVELGHPTTAPIYGGVGRKP</sequence>
<dbReference type="EMBL" id="QLYX01000001">
    <property type="protein sequence ID" value="RAY16823.1"/>
    <property type="molecule type" value="Genomic_DNA"/>
</dbReference>
<keyword evidence="1" id="KW-0489">Methyltransferase</keyword>
<evidence type="ECO:0000313" key="1">
    <source>
        <dbReference type="EMBL" id="RAY16823.1"/>
    </source>
</evidence>
<dbReference type="RefSeq" id="WP_111862875.1">
    <property type="nucleotide sequence ID" value="NZ_QLYX01000001.1"/>
</dbReference>
<reference evidence="1 2" key="1">
    <citation type="submission" date="2018-06" db="EMBL/GenBank/DDBJ databases">
        <title>Actinomadura craniellae sp. nov. isolated from marine sponge Craniella sp.</title>
        <authorList>
            <person name="Li L."/>
            <person name="Xu Q.H."/>
            <person name="Lin H.W."/>
            <person name="Lu Y.H."/>
        </authorList>
    </citation>
    <scope>NUCLEOTIDE SEQUENCE [LARGE SCALE GENOMIC DNA]</scope>
    <source>
        <strain evidence="1 2">LHW63021</strain>
    </source>
</reference>
<dbReference type="InterPro" id="IPR029063">
    <property type="entry name" value="SAM-dependent_MTases_sf"/>
</dbReference>
<dbReference type="AlphaFoldDB" id="A0A365HF90"/>
<dbReference type="OrthoDB" id="3216820at2"/>
<dbReference type="Proteomes" id="UP000251891">
    <property type="component" value="Unassembled WGS sequence"/>
</dbReference>
<organism evidence="1 2">
    <name type="scientific">Actinomadura craniellae</name>
    <dbReference type="NCBI Taxonomy" id="2231787"/>
    <lineage>
        <taxon>Bacteria</taxon>
        <taxon>Bacillati</taxon>
        <taxon>Actinomycetota</taxon>
        <taxon>Actinomycetes</taxon>
        <taxon>Streptosporangiales</taxon>
        <taxon>Thermomonosporaceae</taxon>
        <taxon>Actinomadura</taxon>
    </lineage>
</organism>